<gene>
    <name evidence="9" type="ORF">CPELLU_LOCUS21415</name>
</gene>
<feature type="non-terminal residue" evidence="9">
    <location>
        <position position="188"/>
    </location>
</feature>
<feature type="non-terminal residue" evidence="9">
    <location>
        <position position="1"/>
    </location>
</feature>
<dbReference type="GO" id="GO:0005634">
    <property type="term" value="C:nucleus"/>
    <property type="evidence" value="ECO:0007669"/>
    <property type="project" value="UniProtKB-SubCell"/>
</dbReference>
<evidence type="ECO:0000256" key="6">
    <source>
        <dbReference type="ARBA" id="ARBA00023163"/>
    </source>
</evidence>
<evidence type="ECO:0000256" key="7">
    <source>
        <dbReference type="ARBA" id="ARBA00023242"/>
    </source>
</evidence>
<evidence type="ECO:0000256" key="2">
    <source>
        <dbReference type="ARBA" id="ARBA00022723"/>
    </source>
</evidence>
<evidence type="ECO:0000256" key="1">
    <source>
        <dbReference type="ARBA" id="ARBA00004123"/>
    </source>
</evidence>
<name>A0A9N9KKZ4_9GLOM</name>
<dbReference type="EMBL" id="CAJVQA010079069">
    <property type="protein sequence ID" value="CAG8836588.1"/>
    <property type="molecule type" value="Genomic_DNA"/>
</dbReference>
<dbReference type="OrthoDB" id="2447019at2759"/>
<dbReference type="InterPro" id="IPR036236">
    <property type="entry name" value="Znf_C2H2_sf"/>
</dbReference>
<dbReference type="SUPFAM" id="SSF140996">
    <property type="entry name" value="Hermes dimerisation domain"/>
    <property type="match status" value="1"/>
</dbReference>
<comment type="caution">
    <text evidence="9">The sequence shown here is derived from an EMBL/GenBank/DDBJ whole genome shotgun (WGS) entry which is preliminary data.</text>
</comment>
<dbReference type="InterPro" id="IPR052035">
    <property type="entry name" value="ZnF_BED_domain_contain"/>
</dbReference>
<organism evidence="9 10">
    <name type="scientific">Cetraspora pellucida</name>
    <dbReference type="NCBI Taxonomy" id="1433469"/>
    <lineage>
        <taxon>Eukaryota</taxon>
        <taxon>Fungi</taxon>
        <taxon>Fungi incertae sedis</taxon>
        <taxon>Mucoromycota</taxon>
        <taxon>Glomeromycotina</taxon>
        <taxon>Glomeromycetes</taxon>
        <taxon>Diversisporales</taxon>
        <taxon>Gigasporaceae</taxon>
        <taxon>Cetraspora</taxon>
    </lineage>
</organism>
<dbReference type="GO" id="GO:0008270">
    <property type="term" value="F:zinc ion binding"/>
    <property type="evidence" value="ECO:0007669"/>
    <property type="project" value="UniProtKB-KW"/>
</dbReference>
<keyword evidence="3" id="KW-0863">Zinc-finger</keyword>
<keyword evidence="6" id="KW-0804">Transcription</keyword>
<evidence type="ECO:0000256" key="3">
    <source>
        <dbReference type="ARBA" id="ARBA00022771"/>
    </source>
</evidence>
<dbReference type="PANTHER" id="PTHR46481">
    <property type="entry name" value="ZINC FINGER BED DOMAIN-CONTAINING PROTEIN 4"/>
    <property type="match status" value="1"/>
</dbReference>
<evidence type="ECO:0000256" key="5">
    <source>
        <dbReference type="ARBA" id="ARBA00023015"/>
    </source>
</evidence>
<evidence type="ECO:0000313" key="10">
    <source>
        <dbReference type="Proteomes" id="UP000789759"/>
    </source>
</evidence>
<reference evidence="9" key="1">
    <citation type="submission" date="2021-06" db="EMBL/GenBank/DDBJ databases">
        <authorList>
            <person name="Kallberg Y."/>
            <person name="Tangrot J."/>
            <person name="Rosling A."/>
        </authorList>
    </citation>
    <scope>NUCLEOTIDE SEQUENCE</scope>
    <source>
        <strain evidence="9">FL966</strain>
    </source>
</reference>
<keyword evidence="7" id="KW-0539">Nucleus</keyword>
<dbReference type="AlphaFoldDB" id="A0A9N9KKZ4"/>
<evidence type="ECO:0000313" key="9">
    <source>
        <dbReference type="EMBL" id="CAG8836588.1"/>
    </source>
</evidence>
<accession>A0A9N9KKZ4</accession>
<keyword evidence="4" id="KW-0862">Zinc</keyword>
<dbReference type="InterPro" id="IPR003656">
    <property type="entry name" value="Znf_BED"/>
</dbReference>
<keyword evidence="5" id="KW-0805">Transcription regulation</keyword>
<evidence type="ECO:0000259" key="8">
    <source>
        <dbReference type="Pfam" id="PF02892"/>
    </source>
</evidence>
<keyword evidence="10" id="KW-1185">Reference proteome</keyword>
<dbReference type="GO" id="GO:0003677">
    <property type="term" value="F:DNA binding"/>
    <property type="evidence" value="ECO:0007669"/>
    <property type="project" value="InterPro"/>
</dbReference>
<keyword evidence="2" id="KW-0479">Metal-binding</keyword>
<feature type="domain" description="BED-type" evidence="8">
    <location>
        <begin position="8"/>
        <end position="55"/>
    </location>
</feature>
<dbReference type="SUPFAM" id="SSF57667">
    <property type="entry name" value="beta-beta-alpha zinc fingers"/>
    <property type="match status" value="1"/>
</dbReference>
<proteinExistence type="predicted"/>
<dbReference type="GO" id="GO:0009791">
    <property type="term" value="P:post-embryonic development"/>
    <property type="evidence" value="ECO:0007669"/>
    <property type="project" value="UniProtKB-ARBA"/>
</dbReference>
<sequence>KNSKDSFAWLFFDLFEYEEDDERVTKVQCSIEGCEVEYTWHSSTSNMINHLRDVHHITKMSLENKTIETILTKPHSKQIQQKLTCNIVKLFLSCTLPLSLIENENFHTFLNSFDPQYKAPCKNTLKHKISDATIHTTKTINYMISTQADIMYDSTLSVIEIDEYKTTSNIVSTIEPVLEEFGISRSKL</sequence>
<dbReference type="PANTHER" id="PTHR46481:SF10">
    <property type="entry name" value="ZINC FINGER BED DOMAIN-CONTAINING PROTEIN 39"/>
    <property type="match status" value="1"/>
</dbReference>
<dbReference type="Proteomes" id="UP000789759">
    <property type="component" value="Unassembled WGS sequence"/>
</dbReference>
<dbReference type="Pfam" id="PF02892">
    <property type="entry name" value="zf-BED"/>
    <property type="match status" value="1"/>
</dbReference>
<protein>
    <submittedName>
        <fullName evidence="9">20651_t:CDS:1</fullName>
    </submittedName>
</protein>
<evidence type="ECO:0000256" key="4">
    <source>
        <dbReference type="ARBA" id="ARBA00022833"/>
    </source>
</evidence>
<dbReference type="SMART" id="SM00614">
    <property type="entry name" value="ZnF_BED"/>
    <property type="match status" value="1"/>
</dbReference>
<comment type="subcellular location">
    <subcellularLocation>
        <location evidence="1">Nucleus</location>
    </subcellularLocation>
</comment>